<dbReference type="RefSeq" id="WP_119323911.1">
    <property type="nucleotide sequence ID" value="NZ_AP025739.1"/>
</dbReference>
<keyword evidence="2" id="KW-1185">Reference proteome</keyword>
<dbReference type="AlphaFoldDB" id="A0A402D307"/>
<reference evidence="1 2" key="1">
    <citation type="journal article" date="2019" name="Int. J. Syst. Evol. Microbiol.">
        <title>Capsulimonas corticalis gen. nov., sp. nov., an aerobic capsulated bacterium, of a novel bacterial order, Capsulimonadales ord. nov., of the class Armatimonadia of the phylum Armatimonadetes.</title>
        <authorList>
            <person name="Li J."/>
            <person name="Kudo C."/>
            <person name="Tonouchi A."/>
        </authorList>
    </citation>
    <scope>NUCLEOTIDE SEQUENCE [LARGE SCALE GENOMIC DNA]</scope>
    <source>
        <strain evidence="1 2">AX-7</strain>
    </source>
</reference>
<dbReference type="Proteomes" id="UP000287394">
    <property type="component" value="Chromosome"/>
</dbReference>
<dbReference type="KEGG" id="ccot:CCAX7_003900"/>
<organism evidence="1 2">
    <name type="scientific">Capsulimonas corticalis</name>
    <dbReference type="NCBI Taxonomy" id="2219043"/>
    <lineage>
        <taxon>Bacteria</taxon>
        <taxon>Bacillati</taxon>
        <taxon>Armatimonadota</taxon>
        <taxon>Armatimonadia</taxon>
        <taxon>Capsulimonadales</taxon>
        <taxon>Capsulimonadaceae</taxon>
        <taxon>Capsulimonas</taxon>
    </lineage>
</organism>
<evidence type="ECO:0000313" key="2">
    <source>
        <dbReference type="Proteomes" id="UP000287394"/>
    </source>
</evidence>
<proteinExistence type="predicted"/>
<evidence type="ECO:0000313" key="1">
    <source>
        <dbReference type="EMBL" id="BDI28339.1"/>
    </source>
</evidence>
<protein>
    <submittedName>
        <fullName evidence="1">Uncharacterized protein</fullName>
    </submittedName>
</protein>
<name>A0A402D307_9BACT</name>
<dbReference type="EMBL" id="AP025739">
    <property type="protein sequence ID" value="BDI28339.1"/>
    <property type="molecule type" value="Genomic_DNA"/>
</dbReference>
<accession>A0A402D307</accession>
<gene>
    <name evidence="1" type="ORF">CCAX7_003900</name>
</gene>
<sequence length="191" mass="21129">MAEMTEDEQLSMLMKAVRLRVEGRPVDAYYLLQTVLEAAPGNDAARKMRDEIYQQQRGVYTVYIYAGRNLRIPYKVPLNSKSIPSLFGGRSMPDWLPKMQAGVLAIGGAAWLAMRLFLRGAGATVYHSMAAQSDIVRYGVGSPLTVFALILGAAALLAVGVGLIVSAEMSRREAFQEMRRGENPQYENFHP</sequence>